<reference evidence="1 2" key="1">
    <citation type="journal article" date="2019" name="Sci. Rep.">
        <title>Orb-weaving spider Araneus ventricosus genome elucidates the spidroin gene catalogue.</title>
        <authorList>
            <person name="Kono N."/>
            <person name="Nakamura H."/>
            <person name="Ohtoshi R."/>
            <person name="Moran D.A.P."/>
            <person name="Shinohara A."/>
            <person name="Yoshida Y."/>
            <person name="Fujiwara M."/>
            <person name="Mori M."/>
            <person name="Tomita M."/>
            <person name="Arakawa K."/>
        </authorList>
    </citation>
    <scope>NUCLEOTIDE SEQUENCE [LARGE SCALE GENOMIC DNA]</scope>
</reference>
<organism evidence="1 2">
    <name type="scientific">Araneus ventricosus</name>
    <name type="common">Orbweaver spider</name>
    <name type="synonym">Epeira ventricosa</name>
    <dbReference type="NCBI Taxonomy" id="182803"/>
    <lineage>
        <taxon>Eukaryota</taxon>
        <taxon>Metazoa</taxon>
        <taxon>Ecdysozoa</taxon>
        <taxon>Arthropoda</taxon>
        <taxon>Chelicerata</taxon>
        <taxon>Arachnida</taxon>
        <taxon>Araneae</taxon>
        <taxon>Araneomorphae</taxon>
        <taxon>Entelegynae</taxon>
        <taxon>Araneoidea</taxon>
        <taxon>Araneidae</taxon>
        <taxon>Araneus</taxon>
    </lineage>
</organism>
<dbReference type="InterPro" id="IPR052160">
    <property type="entry name" value="Gypsy_RT_Integrase-like"/>
</dbReference>
<name>A0A4Y2M5C8_ARAVE</name>
<evidence type="ECO:0008006" key="3">
    <source>
        <dbReference type="Google" id="ProtNLM"/>
    </source>
</evidence>
<protein>
    <recommendedName>
        <fullName evidence="3">Integrase zinc-binding domain-containing protein</fullName>
    </recommendedName>
</protein>
<proteinExistence type="predicted"/>
<evidence type="ECO:0000313" key="2">
    <source>
        <dbReference type="Proteomes" id="UP000499080"/>
    </source>
</evidence>
<dbReference type="SUPFAM" id="SSF53098">
    <property type="entry name" value="Ribonuclease H-like"/>
    <property type="match status" value="1"/>
</dbReference>
<dbReference type="EMBL" id="BGPR01006832">
    <property type="protein sequence ID" value="GBN22191.1"/>
    <property type="molecule type" value="Genomic_DNA"/>
</dbReference>
<dbReference type="Proteomes" id="UP000499080">
    <property type="component" value="Unassembled WGS sequence"/>
</dbReference>
<keyword evidence="2" id="KW-1185">Reference proteome</keyword>
<dbReference type="OrthoDB" id="6537890at2759"/>
<dbReference type="InterPro" id="IPR012337">
    <property type="entry name" value="RNaseH-like_sf"/>
</dbReference>
<dbReference type="PANTHER" id="PTHR47266">
    <property type="entry name" value="ENDONUCLEASE-RELATED"/>
    <property type="match status" value="1"/>
</dbReference>
<sequence length="114" mass="13436">MKTLSKTRERFFGDRLRADVDEWFRECQACGARKGPKTRTKGRLQRYNVGAPFERMTLDNLGHFPVTTKGNPYDLVLMDYFAKWSEAIPIPYQEASRMRLKNLFELGFRFTAYL</sequence>
<dbReference type="AlphaFoldDB" id="A0A4Y2M5C8"/>
<accession>A0A4Y2M5C8</accession>
<gene>
    <name evidence="1" type="ORF">AVEN_96815_1</name>
</gene>
<evidence type="ECO:0000313" key="1">
    <source>
        <dbReference type="EMBL" id="GBN22191.1"/>
    </source>
</evidence>
<comment type="caution">
    <text evidence="1">The sequence shown here is derived from an EMBL/GenBank/DDBJ whole genome shotgun (WGS) entry which is preliminary data.</text>
</comment>